<evidence type="ECO:0000256" key="2">
    <source>
        <dbReference type="ARBA" id="ARBA00022692"/>
    </source>
</evidence>
<evidence type="ECO:0000256" key="5">
    <source>
        <dbReference type="SAM" id="Phobius"/>
    </source>
</evidence>
<keyword evidence="4 5" id="KW-0472">Membrane</keyword>
<protein>
    <submittedName>
        <fullName evidence="7">Miniconductance mechanosensitive channel</fullName>
    </submittedName>
</protein>
<evidence type="ECO:0000256" key="1">
    <source>
        <dbReference type="ARBA" id="ARBA00004370"/>
    </source>
</evidence>
<dbReference type="GO" id="GO:0005886">
    <property type="term" value="C:plasma membrane"/>
    <property type="evidence" value="ECO:0007669"/>
    <property type="project" value="TreeGrafter"/>
</dbReference>
<accession>A0A1M6PWS1</accession>
<dbReference type="GO" id="GO:0008381">
    <property type="term" value="F:mechanosensitive monoatomic ion channel activity"/>
    <property type="evidence" value="ECO:0007669"/>
    <property type="project" value="InterPro"/>
</dbReference>
<feature type="transmembrane region" description="Helical" evidence="5">
    <location>
        <begin position="26"/>
        <end position="45"/>
    </location>
</feature>
<dbReference type="OrthoDB" id="9775207at2"/>
<gene>
    <name evidence="7" type="ORF">SAMN05444280_1781</name>
</gene>
<evidence type="ECO:0000256" key="4">
    <source>
        <dbReference type="ARBA" id="ARBA00023136"/>
    </source>
</evidence>
<comment type="subcellular location">
    <subcellularLocation>
        <location evidence="1">Membrane</location>
    </subcellularLocation>
</comment>
<evidence type="ECO:0000256" key="3">
    <source>
        <dbReference type="ARBA" id="ARBA00022989"/>
    </source>
</evidence>
<dbReference type="InterPro" id="IPR023408">
    <property type="entry name" value="MscS_beta-dom_sf"/>
</dbReference>
<dbReference type="EMBL" id="FQZE01000078">
    <property type="protein sequence ID" value="SHK12371.1"/>
    <property type="molecule type" value="Genomic_DNA"/>
</dbReference>
<dbReference type="Proteomes" id="UP000184050">
    <property type="component" value="Unassembled WGS sequence"/>
</dbReference>
<dbReference type="PANTHER" id="PTHR30414:SF0">
    <property type="entry name" value="MINICONDUCTANCE MECHANOSENSITIVE CHANNEL YBDG"/>
    <property type="match status" value="1"/>
</dbReference>
<feature type="transmembrane region" description="Helical" evidence="5">
    <location>
        <begin position="192"/>
        <end position="219"/>
    </location>
</feature>
<evidence type="ECO:0000313" key="8">
    <source>
        <dbReference type="Proteomes" id="UP000184050"/>
    </source>
</evidence>
<dbReference type="PANTHER" id="PTHR30414">
    <property type="entry name" value="MINICONDUCTANCE MECHANOSENSITIVE CHANNEL YBDG"/>
    <property type="match status" value="1"/>
</dbReference>
<reference evidence="7 8" key="1">
    <citation type="submission" date="2016-11" db="EMBL/GenBank/DDBJ databases">
        <authorList>
            <person name="Jaros S."/>
            <person name="Januszkiewicz K."/>
            <person name="Wedrychowicz H."/>
        </authorList>
    </citation>
    <scope>NUCLEOTIDE SEQUENCE [LARGE SCALE GENOMIC DNA]</scope>
    <source>
        <strain evidence="7 8">DSM 27063</strain>
    </source>
</reference>
<keyword evidence="3 5" id="KW-1133">Transmembrane helix</keyword>
<sequence length="439" mass="49954">MTSVYKFLLETIRDISGLESFAKPGAAFATLVLIIIAAWLAHFITRQVLIKIMSRIAKRTKTTWDDILIKRRVFSGLAHLVPAIILYSTSGFSYPNITQELSELSDSALNTLSQDYYFSLAGFLVKLAQMYFIFIVIFVSNSVLNAGLDIYNTTPYSKNRPIKGYIQLVKIFIFFLSGIMVLAILLERDPTGLIAGLGAMAAVLLLVFKDTILGFVASIQLSANNMVKIGDWVEMRSRGADGPVIDITLNTIKVRNWDQTISTIPTYAMVSESFINWKGMEESGGRRIMRSVTIDMTTIKFCTSEMLNRFQKFYLIRDYVTEKENEIEEYNKKHNISNDDVISGRRQTNVGVFRKYLEKYLEQNQKVNHDMIFMVRQLHPSGKGLPIEIYAFSKEQSWPIYEGVQADIFDHVLAVIPEFELRVFQEPTGNDITRAISKN</sequence>
<name>A0A1M6PWS1_9BACT</name>
<evidence type="ECO:0000259" key="6">
    <source>
        <dbReference type="Pfam" id="PF00924"/>
    </source>
</evidence>
<dbReference type="SUPFAM" id="SSF50182">
    <property type="entry name" value="Sm-like ribonucleoproteins"/>
    <property type="match status" value="1"/>
</dbReference>
<dbReference type="InterPro" id="IPR010920">
    <property type="entry name" value="LSM_dom_sf"/>
</dbReference>
<keyword evidence="8" id="KW-1185">Reference proteome</keyword>
<dbReference type="Pfam" id="PF00924">
    <property type="entry name" value="MS_channel_2nd"/>
    <property type="match status" value="1"/>
</dbReference>
<proteinExistence type="predicted"/>
<keyword evidence="2 5" id="KW-0812">Transmembrane</keyword>
<dbReference type="GO" id="GO:0071470">
    <property type="term" value="P:cellular response to osmotic stress"/>
    <property type="evidence" value="ECO:0007669"/>
    <property type="project" value="InterPro"/>
</dbReference>
<feature type="transmembrane region" description="Helical" evidence="5">
    <location>
        <begin position="117"/>
        <end position="144"/>
    </location>
</feature>
<feature type="transmembrane region" description="Helical" evidence="5">
    <location>
        <begin position="77"/>
        <end position="97"/>
    </location>
</feature>
<dbReference type="Gene3D" id="2.30.30.60">
    <property type="match status" value="1"/>
</dbReference>
<evidence type="ECO:0000313" key="7">
    <source>
        <dbReference type="EMBL" id="SHK12371.1"/>
    </source>
</evidence>
<organism evidence="7 8">
    <name type="scientific">Tangfeifania diversioriginum</name>
    <dbReference type="NCBI Taxonomy" id="1168035"/>
    <lineage>
        <taxon>Bacteria</taxon>
        <taxon>Pseudomonadati</taxon>
        <taxon>Bacteroidota</taxon>
        <taxon>Bacteroidia</taxon>
        <taxon>Marinilabiliales</taxon>
        <taxon>Prolixibacteraceae</taxon>
        <taxon>Tangfeifania</taxon>
    </lineage>
</organism>
<dbReference type="AlphaFoldDB" id="A0A1M6PWS1"/>
<dbReference type="RefSeq" id="WP_073174216.1">
    <property type="nucleotide sequence ID" value="NZ_FQZE01000078.1"/>
</dbReference>
<dbReference type="InterPro" id="IPR030192">
    <property type="entry name" value="YbdG"/>
</dbReference>
<dbReference type="InterPro" id="IPR006685">
    <property type="entry name" value="MscS_channel_2nd"/>
</dbReference>
<feature type="domain" description="Mechanosensitive ion channel MscS" evidence="6">
    <location>
        <begin position="210"/>
        <end position="278"/>
    </location>
</feature>
<feature type="transmembrane region" description="Helical" evidence="5">
    <location>
        <begin position="165"/>
        <end position="186"/>
    </location>
</feature>